<name>A0A7C4PM61_9CHLR</name>
<dbReference type="InterPro" id="IPR003740">
    <property type="entry name" value="YitT"/>
</dbReference>
<protein>
    <submittedName>
        <fullName evidence="1">Uncharacterized protein</fullName>
    </submittedName>
</protein>
<dbReference type="EMBL" id="DSYK01000432">
    <property type="protein sequence ID" value="HGS21945.1"/>
    <property type="molecule type" value="Genomic_DNA"/>
</dbReference>
<evidence type="ECO:0000313" key="1">
    <source>
        <dbReference type="EMBL" id="HGS21945.1"/>
    </source>
</evidence>
<dbReference type="AlphaFoldDB" id="A0A7C4PM61"/>
<comment type="caution">
    <text evidence="1">The sequence shown here is derived from an EMBL/GenBank/DDBJ whole genome shotgun (WGS) entry which is preliminary data.</text>
</comment>
<reference evidence="1" key="1">
    <citation type="journal article" date="2020" name="mSystems">
        <title>Genome- and Community-Level Interaction Insights into Carbon Utilization and Element Cycling Functions of Hydrothermarchaeota in Hydrothermal Sediment.</title>
        <authorList>
            <person name="Zhou Z."/>
            <person name="Liu Y."/>
            <person name="Xu W."/>
            <person name="Pan J."/>
            <person name="Luo Z.H."/>
            <person name="Li M."/>
        </authorList>
    </citation>
    <scope>NUCLEOTIDE SEQUENCE [LARGE SCALE GENOMIC DNA]</scope>
    <source>
        <strain evidence="1">SpSt-573</strain>
    </source>
</reference>
<sequence>MKPLAPLTLRENLLQTLRSVEFSRDSLADYTYVLLGALVQAFAMRLFLIPAQLVSGGISGASQLINFYTGWPIA</sequence>
<proteinExistence type="predicted"/>
<gene>
    <name evidence="1" type="ORF">ENT37_08755</name>
</gene>
<accession>A0A7C4PM61</accession>
<organism evidence="1">
    <name type="scientific">Anaerolinea thermolimosa</name>
    <dbReference type="NCBI Taxonomy" id="229919"/>
    <lineage>
        <taxon>Bacteria</taxon>
        <taxon>Bacillati</taxon>
        <taxon>Chloroflexota</taxon>
        <taxon>Anaerolineae</taxon>
        <taxon>Anaerolineales</taxon>
        <taxon>Anaerolineaceae</taxon>
        <taxon>Anaerolinea</taxon>
    </lineage>
</organism>
<dbReference type="Pfam" id="PF02588">
    <property type="entry name" value="YitT_membrane"/>
    <property type="match status" value="1"/>
</dbReference>